<feature type="binding site" evidence="8">
    <location>
        <position position="265"/>
    </location>
    <ligand>
        <name>Mn(2+)</name>
        <dbReference type="ChEBI" id="CHEBI:29035"/>
        <label>2</label>
    </ligand>
</feature>
<keyword evidence="4 8" id="KW-0031">Aminopeptidase</keyword>
<sequence length="498" mass="54054">MEIRIVENISLTDIKADVLILPFTEDYKGSVYAGLDDETAGLIKHVLDTKEFTGKHTELTLLHTKTGRVVLVGLGKAEQLTAERLRRVGGKVFISKYLKGHEVISAALSAAIFKELRILDGAQHSAAFYFVEGGVLSSYEFRRYKRPEKDQPQSLKTLTVLDAAQSDNSADSMKWLDTVIPAVSFARDLVNTPSSDMTPTILAETAKSLSGKLVKVNILDAWDAKKEGMWSYLSVSKGSAEPPKFIVIEYYGGPVKMPPVAIIGKSITFDSGGLSLKPADGMEKMKYDMAGGAAALGIIKAASELSLDINLVAVLPATENMPGGNATRPGDVVTAITGKTIEILNTDAEGRLVLADAIGYAIKHYKPAVIIDMATLTGACSIALGNEAIAMMGNNEALMDELKKASKETYERVWQMPLYEEYKDYLKSDIADIKNIGGRTGGLVTAAYFLSEFVTDTPWVHLDIASTAFADKDKPYIRKGATGIGVRLIMNYLLNRHD</sequence>
<evidence type="ECO:0000256" key="3">
    <source>
        <dbReference type="ARBA" id="ARBA00009528"/>
    </source>
</evidence>
<dbReference type="PRINTS" id="PR00481">
    <property type="entry name" value="LAMNOPPTDASE"/>
</dbReference>
<dbReference type="InterPro" id="IPR023042">
    <property type="entry name" value="Peptidase_M17_leu_NH2_pept"/>
</dbReference>
<feature type="active site" evidence="8">
    <location>
        <position position="351"/>
    </location>
</feature>
<feature type="binding site" evidence="8">
    <location>
        <position position="288"/>
    </location>
    <ligand>
        <name>Mn(2+)</name>
        <dbReference type="ChEBI" id="CHEBI:29035"/>
        <label>2</label>
    </ligand>
</feature>
<dbReference type="EMBL" id="LNQR01000019">
    <property type="protein sequence ID" value="KWT92825.1"/>
    <property type="molecule type" value="Genomic_DNA"/>
</dbReference>
<dbReference type="InterPro" id="IPR043472">
    <property type="entry name" value="Macro_dom-like"/>
</dbReference>
<keyword evidence="11" id="KW-1185">Reference proteome</keyword>
<dbReference type="CDD" id="cd00433">
    <property type="entry name" value="Peptidase_M17"/>
    <property type="match status" value="1"/>
</dbReference>
<comment type="catalytic activity">
    <reaction evidence="2 8">
        <text>Release of an N-terminal amino acid, preferentially leucine, but not glutamic or aspartic acids.</text>
        <dbReference type="EC" id="3.4.11.10"/>
    </reaction>
</comment>
<evidence type="ECO:0000256" key="2">
    <source>
        <dbReference type="ARBA" id="ARBA00000967"/>
    </source>
</evidence>
<reference evidence="10 11" key="1">
    <citation type="submission" date="2015-11" db="EMBL/GenBank/DDBJ databases">
        <authorList>
            <person name="Lin W."/>
        </authorList>
    </citation>
    <scope>NUCLEOTIDE SEQUENCE [LARGE SCALE GENOMIC DNA]</scope>
    <source>
        <strain evidence="10 11">HCH-1</strain>
    </source>
</reference>
<dbReference type="SUPFAM" id="SSF53187">
    <property type="entry name" value="Zn-dependent exopeptidases"/>
    <property type="match status" value="1"/>
</dbReference>
<evidence type="ECO:0000256" key="1">
    <source>
        <dbReference type="ARBA" id="ARBA00000135"/>
    </source>
</evidence>
<feature type="domain" description="Cytosol aminopeptidase" evidence="9">
    <location>
        <begin position="345"/>
        <end position="352"/>
    </location>
</feature>
<dbReference type="Pfam" id="PF02789">
    <property type="entry name" value="Peptidase_M17_N"/>
    <property type="match status" value="1"/>
</dbReference>
<dbReference type="EC" id="3.4.11.1" evidence="8"/>
<comment type="cofactor">
    <cofactor evidence="8">
        <name>Mn(2+)</name>
        <dbReference type="ChEBI" id="CHEBI:29035"/>
    </cofactor>
    <text evidence="8">Binds 2 manganese ions per subunit.</text>
</comment>
<feature type="binding site" evidence="8">
    <location>
        <position position="270"/>
    </location>
    <ligand>
        <name>Mn(2+)</name>
        <dbReference type="ChEBI" id="CHEBI:29035"/>
        <label>1</label>
    </ligand>
</feature>
<dbReference type="Pfam" id="PF00883">
    <property type="entry name" value="Peptidase_M17"/>
    <property type="match status" value="1"/>
</dbReference>
<evidence type="ECO:0000256" key="4">
    <source>
        <dbReference type="ARBA" id="ARBA00022438"/>
    </source>
</evidence>
<dbReference type="InterPro" id="IPR011356">
    <property type="entry name" value="Leucine_aapep/pepB"/>
</dbReference>
<evidence type="ECO:0000256" key="6">
    <source>
        <dbReference type="ARBA" id="ARBA00022801"/>
    </source>
</evidence>
<feature type="active site" evidence="8">
    <location>
        <position position="277"/>
    </location>
</feature>
<proteinExistence type="inferred from homology"/>
<keyword evidence="7 8" id="KW-0464">Manganese</keyword>
<dbReference type="Gene3D" id="3.40.630.10">
    <property type="entry name" value="Zn peptidases"/>
    <property type="match status" value="1"/>
</dbReference>
<evidence type="ECO:0000256" key="8">
    <source>
        <dbReference type="HAMAP-Rule" id="MF_00181"/>
    </source>
</evidence>
<dbReference type="PROSITE" id="PS00631">
    <property type="entry name" value="CYTOSOL_AP"/>
    <property type="match status" value="1"/>
</dbReference>
<evidence type="ECO:0000259" key="9">
    <source>
        <dbReference type="PROSITE" id="PS00631"/>
    </source>
</evidence>
<gene>
    <name evidence="8" type="primary">pepA</name>
    <name evidence="10" type="ORF">ASN18_0411</name>
</gene>
<keyword evidence="6 8" id="KW-0378">Hydrolase</keyword>
<comment type="similarity">
    <text evidence="3 8">Belongs to the peptidase M17 family.</text>
</comment>
<accession>A0ABR5SIS4</accession>
<dbReference type="InterPro" id="IPR000819">
    <property type="entry name" value="Peptidase_M17_C"/>
</dbReference>
<evidence type="ECO:0000313" key="11">
    <source>
        <dbReference type="Proteomes" id="UP000060487"/>
    </source>
</evidence>
<comment type="caution">
    <text evidence="10">The sequence shown here is derived from an EMBL/GenBank/DDBJ whole genome shotgun (WGS) entry which is preliminary data.</text>
</comment>
<comment type="catalytic activity">
    <reaction evidence="1 8">
        <text>Release of an N-terminal amino acid, Xaa-|-Yaa-, in which Xaa is preferably Leu, but may be other amino acids including Pro although not Arg or Lys, and Yaa may be Pro. Amino acid amides and methyl esters are also readily hydrolyzed, but rates on arylamides are exceedingly low.</text>
        <dbReference type="EC" id="3.4.11.1"/>
    </reaction>
</comment>
<keyword evidence="8" id="KW-0479">Metal-binding</keyword>
<feature type="binding site" evidence="8">
    <location>
        <position position="349"/>
    </location>
    <ligand>
        <name>Mn(2+)</name>
        <dbReference type="ChEBI" id="CHEBI:29035"/>
        <label>1</label>
    </ligand>
</feature>
<feature type="binding site" evidence="8">
    <location>
        <position position="349"/>
    </location>
    <ligand>
        <name>Mn(2+)</name>
        <dbReference type="ChEBI" id="CHEBI:29035"/>
        <label>2</label>
    </ligand>
</feature>
<keyword evidence="8" id="KW-0963">Cytoplasm</keyword>
<evidence type="ECO:0000256" key="5">
    <source>
        <dbReference type="ARBA" id="ARBA00022670"/>
    </source>
</evidence>
<dbReference type="HAMAP" id="MF_00181">
    <property type="entry name" value="Cytosol_peptidase_M17"/>
    <property type="match status" value="1"/>
</dbReference>
<dbReference type="Proteomes" id="UP000060487">
    <property type="component" value="Unassembled WGS sequence"/>
</dbReference>
<name>A0ABR5SIS4_9BACT</name>
<dbReference type="RefSeq" id="WP_236861441.1">
    <property type="nucleotide sequence ID" value="NZ_LNQR01000019.1"/>
</dbReference>
<organism evidence="10 11">
    <name type="scientific">Candidatus Magnetominusculus xianensis</name>
    <dbReference type="NCBI Taxonomy" id="1748249"/>
    <lineage>
        <taxon>Bacteria</taxon>
        <taxon>Pseudomonadati</taxon>
        <taxon>Nitrospirota</taxon>
        <taxon>Nitrospiria</taxon>
        <taxon>Nitrospirales</taxon>
        <taxon>Nitrospiraceae</taxon>
        <taxon>Candidatus Magnetominusculus</taxon>
    </lineage>
</organism>
<dbReference type="NCBIfam" id="NF002073">
    <property type="entry name" value="PRK00913.1-2"/>
    <property type="match status" value="1"/>
</dbReference>
<dbReference type="SUPFAM" id="SSF52949">
    <property type="entry name" value="Macro domain-like"/>
    <property type="match status" value="1"/>
</dbReference>
<dbReference type="PANTHER" id="PTHR11963">
    <property type="entry name" value="LEUCINE AMINOPEPTIDASE-RELATED"/>
    <property type="match status" value="1"/>
</dbReference>
<dbReference type="PANTHER" id="PTHR11963:SF23">
    <property type="entry name" value="CYTOSOL AMINOPEPTIDASE"/>
    <property type="match status" value="1"/>
</dbReference>
<keyword evidence="5 8" id="KW-0645">Protease</keyword>
<dbReference type="NCBIfam" id="NF002083">
    <property type="entry name" value="PRK00913.3-5"/>
    <property type="match status" value="1"/>
</dbReference>
<evidence type="ECO:0000256" key="7">
    <source>
        <dbReference type="ARBA" id="ARBA00023211"/>
    </source>
</evidence>
<protein>
    <recommendedName>
        <fullName evidence="8">Probable cytosol aminopeptidase</fullName>
        <ecNumber evidence="8">3.4.11.1</ecNumber>
    </recommendedName>
    <alternativeName>
        <fullName evidence="8">Leucine aminopeptidase</fullName>
        <shortName evidence="8">LAP</shortName>
        <ecNumber evidence="8">3.4.11.10</ecNumber>
    </alternativeName>
    <alternativeName>
        <fullName evidence="8">Leucyl aminopeptidase</fullName>
    </alternativeName>
</protein>
<feature type="binding site" evidence="8">
    <location>
        <position position="347"/>
    </location>
    <ligand>
        <name>Mn(2+)</name>
        <dbReference type="ChEBI" id="CHEBI:29035"/>
        <label>1</label>
    </ligand>
</feature>
<feature type="binding site" evidence="8">
    <location>
        <position position="270"/>
    </location>
    <ligand>
        <name>Mn(2+)</name>
        <dbReference type="ChEBI" id="CHEBI:29035"/>
        <label>2</label>
    </ligand>
</feature>
<comment type="function">
    <text evidence="8">Presumably involved in the processing and regular turnover of intracellular proteins. Catalyzes the removal of unsubstituted N-terminal amino acids from various peptides.</text>
</comment>
<dbReference type="InterPro" id="IPR008283">
    <property type="entry name" value="Peptidase_M17_N"/>
</dbReference>
<dbReference type="GO" id="GO:0004177">
    <property type="term" value="F:aminopeptidase activity"/>
    <property type="evidence" value="ECO:0007669"/>
    <property type="project" value="UniProtKB-KW"/>
</dbReference>
<evidence type="ECO:0000313" key="10">
    <source>
        <dbReference type="EMBL" id="KWT92825.1"/>
    </source>
</evidence>
<dbReference type="NCBIfam" id="NF002074">
    <property type="entry name" value="PRK00913.1-4"/>
    <property type="match status" value="1"/>
</dbReference>
<dbReference type="EC" id="3.4.11.10" evidence="8"/>
<dbReference type="Gene3D" id="3.40.220.10">
    <property type="entry name" value="Leucine Aminopeptidase, subunit E, domain 1"/>
    <property type="match status" value="1"/>
</dbReference>
<comment type="subcellular location">
    <subcellularLocation>
        <location evidence="8">Cytoplasm</location>
    </subcellularLocation>
</comment>